<feature type="region of interest" description="Disordered" evidence="3">
    <location>
        <begin position="815"/>
        <end position="834"/>
    </location>
</feature>
<protein>
    <recommendedName>
        <fullName evidence="4">Zn(2)-C6 fungal-type domain-containing protein</fullName>
    </recommendedName>
</protein>
<feature type="compositionally biased region" description="Low complexity" evidence="3">
    <location>
        <begin position="230"/>
        <end position="245"/>
    </location>
</feature>
<dbReference type="InterPro" id="IPR007219">
    <property type="entry name" value="XnlR_reg_dom"/>
</dbReference>
<dbReference type="InterPro" id="IPR050987">
    <property type="entry name" value="AtrR-like"/>
</dbReference>
<dbReference type="InterPro" id="IPR005600">
    <property type="entry name" value="Gal4_dimer_dom"/>
</dbReference>
<keyword evidence="6" id="KW-1185">Reference proteome</keyword>
<evidence type="ECO:0000259" key="4">
    <source>
        <dbReference type="PROSITE" id="PS50048"/>
    </source>
</evidence>
<proteinExistence type="predicted"/>
<reference evidence="5 6" key="1">
    <citation type="journal article" date="2018" name="Sci. Rep.">
        <title>Genome sequence of the cauliflower mushroom Sparassis crispa (Hanabiratake) and its association with beneficial usage.</title>
        <authorList>
            <person name="Kiyama R."/>
            <person name="Furutani Y."/>
            <person name="Kawaguchi K."/>
            <person name="Nakanishi T."/>
        </authorList>
    </citation>
    <scope>NUCLEOTIDE SEQUENCE [LARGE SCALE GENOMIC DNA]</scope>
</reference>
<dbReference type="PANTHER" id="PTHR46910">
    <property type="entry name" value="TRANSCRIPTION FACTOR PDR1"/>
    <property type="match status" value="1"/>
</dbReference>
<dbReference type="OrthoDB" id="4456959at2759"/>
<keyword evidence="2" id="KW-0539">Nucleus</keyword>
<dbReference type="CDD" id="cd00067">
    <property type="entry name" value="GAL4"/>
    <property type="match status" value="1"/>
</dbReference>
<dbReference type="SMART" id="SM00906">
    <property type="entry name" value="Fungal_trans"/>
    <property type="match status" value="1"/>
</dbReference>
<dbReference type="InterPro" id="IPR036864">
    <property type="entry name" value="Zn2-C6_fun-type_DNA-bd_sf"/>
</dbReference>
<dbReference type="GO" id="GO:0000981">
    <property type="term" value="F:DNA-binding transcription factor activity, RNA polymerase II-specific"/>
    <property type="evidence" value="ECO:0007669"/>
    <property type="project" value="InterPro"/>
</dbReference>
<name>A0A401GFV3_9APHY</name>
<feature type="compositionally biased region" description="Polar residues" evidence="3">
    <location>
        <begin position="198"/>
        <end position="209"/>
    </location>
</feature>
<feature type="domain" description="Zn(2)-C6 fungal-type" evidence="4">
    <location>
        <begin position="58"/>
        <end position="91"/>
    </location>
</feature>
<dbReference type="GO" id="GO:0003677">
    <property type="term" value="F:DNA binding"/>
    <property type="evidence" value="ECO:0007669"/>
    <property type="project" value="InterPro"/>
</dbReference>
<evidence type="ECO:0000313" key="5">
    <source>
        <dbReference type="EMBL" id="GBE81005.1"/>
    </source>
</evidence>
<dbReference type="CDD" id="cd14654">
    <property type="entry name" value="ZIP_Gal4"/>
    <property type="match status" value="1"/>
</dbReference>
<dbReference type="PROSITE" id="PS00463">
    <property type="entry name" value="ZN2_CY6_FUNGAL_1"/>
    <property type="match status" value="1"/>
</dbReference>
<comment type="caution">
    <text evidence="5">The sequence shown here is derived from an EMBL/GenBank/DDBJ whole genome shotgun (WGS) entry which is preliminary data.</text>
</comment>
<evidence type="ECO:0000313" key="6">
    <source>
        <dbReference type="Proteomes" id="UP000287166"/>
    </source>
</evidence>
<dbReference type="Pfam" id="PF00172">
    <property type="entry name" value="Zn_clus"/>
    <property type="match status" value="1"/>
</dbReference>
<gene>
    <name evidence="5" type="ORF">SCP_0307280</name>
</gene>
<dbReference type="RefSeq" id="XP_027611918.1">
    <property type="nucleotide sequence ID" value="XM_027756117.1"/>
</dbReference>
<organism evidence="5 6">
    <name type="scientific">Sparassis crispa</name>
    <dbReference type="NCBI Taxonomy" id="139825"/>
    <lineage>
        <taxon>Eukaryota</taxon>
        <taxon>Fungi</taxon>
        <taxon>Dikarya</taxon>
        <taxon>Basidiomycota</taxon>
        <taxon>Agaricomycotina</taxon>
        <taxon>Agaricomycetes</taxon>
        <taxon>Polyporales</taxon>
        <taxon>Sparassidaceae</taxon>
        <taxon>Sparassis</taxon>
    </lineage>
</organism>
<dbReference type="PANTHER" id="PTHR46910:SF38">
    <property type="entry name" value="ZN(2)-C6 FUNGAL-TYPE DOMAIN-CONTAINING PROTEIN"/>
    <property type="match status" value="1"/>
</dbReference>
<feature type="region of interest" description="Disordered" evidence="3">
    <location>
        <begin position="878"/>
        <end position="899"/>
    </location>
</feature>
<dbReference type="Proteomes" id="UP000287166">
    <property type="component" value="Unassembled WGS sequence"/>
</dbReference>
<dbReference type="GO" id="GO:0006351">
    <property type="term" value="P:DNA-templated transcription"/>
    <property type="evidence" value="ECO:0007669"/>
    <property type="project" value="InterPro"/>
</dbReference>
<dbReference type="PROSITE" id="PS50048">
    <property type="entry name" value="ZN2_CY6_FUNGAL_2"/>
    <property type="match status" value="1"/>
</dbReference>
<dbReference type="Gene3D" id="4.10.240.10">
    <property type="entry name" value="Zn(2)-C6 fungal-type DNA-binding domain"/>
    <property type="match status" value="1"/>
</dbReference>
<dbReference type="GeneID" id="38777922"/>
<dbReference type="AlphaFoldDB" id="A0A401GFV3"/>
<dbReference type="InParanoid" id="A0A401GFV3"/>
<keyword evidence="1" id="KW-0479">Metal-binding</keyword>
<accession>A0A401GFV3</accession>
<dbReference type="GO" id="GO:0008270">
    <property type="term" value="F:zinc ion binding"/>
    <property type="evidence" value="ECO:0007669"/>
    <property type="project" value="InterPro"/>
</dbReference>
<feature type="region of interest" description="Disordered" evidence="3">
    <location>
        <begin position="193"/>
        <end position="245"/>
    </location>
</feature>
<dbReference type="EMBL" id="BFAD01000003">
    <property type="protein sequence ID" value="GBE81005.1"/>
    <property type="molecule type" value="Genomic_DNA"/>
</dbReference>
<dbReference type="Pfam" id="PF04082">
    <property type="entry name" value="Fungal_trans"/>
    <property type="match status" value="1"/>
</dbReference>
<evidence type="ECO:0000256" key="3">
    <source>
        <dbReference type="SAM" id="MobiDB-lite"/>
    </source>
</evidence>
<sequence>MQTADIHSWAAEPPTTVIDLEEHDLHYLAVPSNTSQSYYAVDTTLQGNKAKKRKVERACDFCRRRKTRCDGSKMPNNICTNCLQNRRTCTYIEGSKPRGPPKAYITSLEDRVEKMEALLKRLRPEADFSVELGLPVVRDSWKTDSSISQPVTQLRLNHLGRAASVSSSRTSVLLPLAAVVPCPSCPPNVASCCHGSRARTTGKATSSPPALNFKGAHPIHDPQEAGGSAGTPSSGGYDTSSSYYSSDHEEFSENLIKGMAHLTVRGLRPAQDTSKDVPDSQRRFHGKSNTFLLVKPTRAFKQQHMDELTGAGNQEQHNPTSDDDDPGKAAHKRPFFWNTLPWEIQWEGADRSAITIPPFIMSHFPPSDLANSLINIYLTHKNPYFPLLHRPTFERQWNEGLYKRDLWFACVCMAIFGVASRYSDDPRVLPKMISGNDPPDKSDSIWSTAGWKYIEVAMDVHRRRRSILIPPDLFEIQTFVIIANYLRGSLAHPESWTHIAIGIRKAQDVGAHRRKVYGRKPTVEDELWKRAYWHLVAMDRIGSMFMGRPCSSREEDLDLDMPLEVDDEYWENEDPDLAFQQPPGTPSKLSAFIWWIKLSQIVAFAMRTLYAIGRSKEPLGLTGPRWREETVARLNDAMFDWVENLPNHLRWSNNMENPLFAGQAATLYSQYYLLQITIYRPFIPVPRALPRHLARRCCSLDGSDGPLSALSICVNAATAGAQILQAQANRSMTEHINAIHVSFVFAGVLLVNFWTQITDQISPRSRRSKGGESQSLEATMDDILKLVEILEGLCPKWELAKEACEDIKAVLPPPSSRIPLKRLSPSPESDISASYDRPPVAAGYSMEHPYTQTHASPSVPNIASTSYRSPYGSPAYAGPSSHMPAYTQSPQGWQEDEPQSFTSRYSGWHVPEAYPLRDEWLPSEPQVALRQQRSVSHVRSTNYYPAFAAGYLLPYVDSGPDIMPTGGVPLHEQHAAVGMGARENQNSQVPYIKREYMDDGQEIRLYQSYPGTGMSPAPSGLPRHVRPPSYEEQTGQWNMNMYRRPHQWHNGSYPT</sequence>
<dbReference type="CDD" id="cd12148">
    <property type="entry name" value="fungal_TF_MHR"/>
    <property type="match status" value="1"/>
</dbReference>
<dbReference type="SUPFAM" id="SSF57701">
    <property type="entry name" value="Zn2/Cys6 DNA-binding domain"/>
    <property type="match status" value="1"/>
</dbReference>
<dbReference type="InterPro" id="IPR001138">
    <property type="entry name" value="Zn2Cys6_DnaBD"/>
</dbReference>
<evidence type="ECO:0000256" key="2">
    <source>
        <dbReference type="ARBA" id="ARBA00023242"/>
    </source>
</evidence>
<dbReference type="SMART" id="SM00066">
    <property type="entry name" value="GAL4"/>
    <property type="match status" value="1"/>
</dbReference>
<evidence type="ECO:0000256" key="1">
    <source>
        <dbReference type="ARBA" id="ARBA00022723"/>
    </source>
</evidence>